<keyword evidence="3" id="KW-0812">Transmembrane</keyword>
<dbReference type="Proteomes" id="UP000749559">
    <property type="component" value="Unassembled WGS sequence"/>
</dbReference>
<evidence type="ECO:0000256" key="1">
    <source>
        <dbReference type="ARBA" id="ARBA00004374"/>
    </source>
</evidence>
<evidence type="ECO:0000256" key="5">
    <source>
        <dbReference type="ARBA" id="ARBA00023136"/>
    </source>
</evidence>
<dbReference type="PANTHER" id="PTHR21346:SF0">
    <property type="entry name" value="RE45833P"/>
    <property type="match status" value="1"/>
</dbReference>
<protein>
    <submittedName>
        <fullName evidence="6">Uncharacterized protein</fullName>
    </submittedName>
</protein>
<comment type="caution">
    <text evidence="6">The sequence shown here is derived from an EMBL/GenBank/DDBJ whole genome shotgun (WGS) entry which is preliminary data.</text>
</comment>
<evidence type="ECO:0000313" key="7">
    <source>
        <dbReference type="Proteomes" id="UP000749559"/>
    </source>
</evidence>
<comment type="similarity">
    <text evidence="2">Belongs to the FUN14 family.</text>
</comment>
<dbReference type="OrthoDB" id="163794at2759"/>
<dbReference type="GO" id="GO:0005741">
    <property type="term" value="C:mitochondrial outer membrane"/>
    <property type="evidence" value="ECO:0007669"/>
    <property type="project" value="UniProtKB-SubCell"/>
</dbReference>
<name>A0A8J1XLC0_OWEFU</name>
<dbReference type="InterPro" id="IPR007014">
    <property type="entry name" value="FUN14"/>
</dbReference>
<keyword evidence="5" id="KW-0472">Membrane</keyword>
<dbReference type="EMBL" id="CAIIXF020000002">
    <property type="protein sequence ID" value="CAH1777108.1"/>
    <property type="molecule type" value="Genomic_DNA"/>
</dbReference>
<evidence type="ECO:0000313" key="6">
    <source>
        <dbReference type="EMBL" id="CAH1777108.1"/>
    </source>
</evidence>
<dbReference type="AlphaFoldDB" id="A0A8J1XLC0"/>
<evidence type="ECO:0000256" key="4">
    <source>
        <dbReference type="ARBA" id="ARBA00022989"/>
    </source>
</evidence>
<gene>
    <name evidence="6" type="ORF">OFUS_LOCUS4196</name>
</gene>
<accession>A0A8J1XLC0</accession>
<evidence type="ECO:0000256" key="2">
    <source>
        <dbReference type="ARBA" id="ARBA00009160"/>
    </source>
</evidence>
<proteinExistence type="inferred from homology"/>
<evidence type="ECO:0000256" key="3">
    <source>
        <dbReference type="ARBA" id="ARBA00022692"/>
    </source>
</evidence>
<keyword evidence="7" id="KW-1185">Reference proteome</keyword>
<sequence length="145" mass="15882">MYKMSRNEDTDEEYEILNLSEIDRTWLQRTFTHVTKASAAKQIAVGGVSGWCAGYVFAKVGKLAATALGGSLLLLQVAHYKGVITINWKKLEKDYDNAKKQITKNARKLDKFAPGYVENVTEFASQNVLLAGGFTGGFLLGLASS</sequence>
<dbReference type="Pfam" id="PF04930">
    <property type="entry name" value="FUN14"/>
    <property type="match status" value="1"/>
</dbReference>
<dbReference type="GO" id="GO:0000422">
    <property type="term" value="P:autophagy of mitochondrion"/>
    <property type="evidence" value="ECO:0007669"/>
    <property type="project" value="TreeGrafter"/>
</dbReference>
<comment type="subcellular location">
    <subcellularLocation>
        <location evidence="1">Mitochondrion outer membrane</location>
        <topology evidence="1">Multi-pass membrane protein</topology>
    </subcellularLocation>
</comment>
<organism evidence="6 7">
    <name type="scientific">Owenia fusiformis</name>
    <name type="common">Polychaete worm</name>
    <dbReference type="NCBI Taxonomy" id="6347"/>
    <lineage>
        <taxon>Eukaryota</taxon>
        <taxon>Metazoa</taxon>
        <taxon>Spiralia</taxon>
        <taxon>Lophotrochozoa</taxon>
        <taxon>Annelida</taxon>
        <taxon>Polychaeta</taxon>
        <taxon>Sedentaria</taxon>
        <taxon>Canalipalpata</taxon>
        <taxon>Sabellida</taxon>
        <taxon>Oweniida</taxon>
        <taxon>Oweniidae</taxon>
        <taxon>Owenia</taxon>
    </lineage>
</organism>
<keyword evidence="4" id="KW-1133">Transmembrane helix</keyword>
<reference evidence="6" key="1">
    <citation type="submission" date="2022-03" db="EMBL/GenBank/DDBJ databases">
        <authorList>
            <person name="Martin C."/>
        </authorList>
    </citation>
    <scope>NUCLEOTIDE SEQUENCE</scope>
</reference>
<dbReference type="PANTHER" id="PTHR21346">
    <property type="entry name" value="FUN14 DOMAIN CONTAINING"/>
    <property type="match status" value="1"/>
</dbReference>